<dbReference type="EMBL" id="CAMGYJ010000003">
    <property type="protein sequence ID" value="CAI0396527.1"/>
    <property type="molecule type" value="Genomic_DNA"/>
</dbReference>
<dbReference type="SMART" id="SM00255">
    <property type="entry name" value="TIR"/>
    <property type="match status" value="1"/>
</dbReference>
<feature type="domain" description="TIR" evidence="2">
    <location>
        <begin position="1"/>
        <end position="104"/>
    </location>
</feature>
<evidence type="ECO:0000313" key="4">
    <source>
        <dbReference type="Proteomes" id="UP001154282"/>
    </source>
</evidence>
<dbReference type="InterPro" id="IPR035897">
    <property type="entry name" value="Toll_tir_struct_dom_sf"/>
</dbReference>
<protein>
    <recommendedName>
        <fullName evidence="2">TIR domain-containing protein</fullName>
    </recommendedName>
</protein>
<name>A0AAV0IFY7_9ROSI</name>
<accession>A0AAV0IFY7</accession>
<dbReference type="PANTHER" id="PTHR32009:SF155">
    <property type="entry name" value="DISEASE RESISTANCE PROTEIN (TIR-NBS-LRR CLASS)"/>
    <property type="match status" value="1"/>
</dbReference>
<keyword evidence="1" id="KW-0520">NAD</keyword>
<proteinExistence type="predicted"/>
<evidence type="ECO:0000259" key="2">
    <source>
        <dbReference type="PROSITE" id="PS50104"/>
    </source>
</evidence>
<comment type="caution">
    <text evidence="3">The sequence shown here is derived from an EMBL/GenBank/DDBJ whole genome shotgun (WGS) entry which is preliminary data.</text>
</comment>
<reference evidence="3" key="1">
    <citation type="submission" date="2022-08" db="EMBL/GenBank/DDBJ databases">
        <authorList>
            <person name="Gutierrez-Valencia J."/>
        </authorList>
    </citation>
    <scope>NUCLEOTIDE SEQUENCE</scope>
</reference>
<organism evidence="3 4">
    <name type="scientific">Linum tenue</name>
    <dbReference type="NCBI Taxonomy" id="586396"/>
    <lineage>
        <taxon>Eukaryota</taxon>
        <taxon>Viridiplantae</taxon>
        <taxon>Streptophyta</taxon>
        <taxon>Embryophyta</taxon>
        <taxon>Tracheophyta</taxon>
        <taxon>Spermatophyta</taxon>
        <taxon>Magnoliopsida</taxon>
        <taxon>eudicotyledons</taxon>
        <taxon>Gunneridae</taxon>
        <taxon>Pentapetalae</taxon>
        <taxon>rosids</taxon>
        <taxon>fabids</taxon>
        <taxon>Malpighiales</taxon>
        <taxon>Linaceae</taxon>
        <taxon>Linum</taxon>
    </lineage>
</organism>
<dbReference type="Proteomes" id="UP001154282">
    <property type="component" value="Unassembled WGS sequence"/>
</dbReference>
<keyword evidence="4" id="KW-1185">Reference proteome</keyword>
<dbReference type="Pfam" id="PF01582">
    <property type="entry name" value="TIR"/>
    <property type="match status" value="1"/>
</dbReference>
<dbReference type="AlphaFoldDB" id="A0AAV0IFY7"/>
<dbReference type="PROSITE" id="PS50104">
    <property type="entry name" value="TIR"/>
    <property type="match status" value="1"/>
</dbReference>
<dbReference type="Gene3D" id="3.40.50.10140">
    <property type="entry name" value="Toll/interleukin-1 receptor homology (TIR) domain"/>
    <property type="match status" value="1"/>
</dbReference>
<evidence type="ECO:0000313" key="3">
    <source>
        <dbReference type="EMBL" id="CAI0396527.1"/>
    </source>
</evidence>
<dbReference type="PANTHER" id="PTHR32009">
    <property type="entry name" value="TMV RESISTANCE PROTEIN N-LIKE"/>
    <property type="match status" value="1"/>
</dbReference>
<evidence type="ECO:0000256" key="1">
    <source>
        <dbReference type="ARBA" id="ARBA00023027"/>
    </source>
</evidence>
<dbReference type="GO" id="GO:0007165">
    <property type="term" value="P:signal transduction"/>
    <property type="evidence" value="ECO:0007669"/>
    <property type="project" value="InterPro"/>
</dbReference>
<sequence>MNDERHVLTFKDDVNLKRGDKISPTLIDAIERSSSYVVIFSPNYADSDWCLDELVKILECSRKYERKVVPKGSYGDAFTEYEKKLPSKEMEAKLKTWTAALKQAANISGFDSLVTKYVNHSF</sequence>
<gene>
    <name evidence="3" type="ORF">LITE_LOCUS9168</name>
</gene>
<dbReference type="SUPFAM" id="SSF52200">
    <property type="entry name" value="Toll/Interleukin receptor TIR domain"/>
    <property type="match status" value="1"/>
</dbReference>
<dbReference type="InterPro" id="IPR000157">
    <property type="entry name" value="TIR_dom"/>
</dbReference>